<gene>
    <name evidence="1" type="primary">RRG1_2</name>
    <name evidence="1" type="ORF">GRS66_005870</name>
</gene>
<sequence>MAHNFGRIPSHQCYVLNLYRTILRNIPKNCHSYAFQKEIKSNLSRQLTKHKHDKSSWSVYILLNKFNQLNNYLLEGKLQEIKHLIQPLKKVSKQLKTTRILKTLNDLGNGNSLQSPEEIRELHVLSTYIKQKQNLGLLPNCIPKEYKLKLLLPLALNESACVKLYNIHQKLEKGSPSARLSYTKEGRNQIWFVRSPINKGKRQSKMLGILIRQERKDSQKNIDDLNFCESNASWALHEAIWEEYLESKRIIEINLAKYLEYNIDNPKKPARYNPASQNKKINEWVDPVREVIFNLQAKSIQKVEYYNDYKEKLLSKDGQLAYFDKLSKAMYAKRLESFEKMAEEALPYVTPFIPKKDLLNALTKYGF</sequence>
<dbReference type="AlphaFoldDB" id="A0A6C1E279"/>
<organism evidence="1 2">
    <name type="scientific">Saccharomyces pastorianus</name>
    <name type="common">Lager yeast</name>
    <name type="synonym">Saccharomyces cerevisiae x Saccharomyces eubayanus</name>
    <dbReference type="NCBI Taxonomy" id="27292"/>
    <lineage>
        <taxon>Eukaryota</taxon>
        <taxon>Fungi</taxon>
        <taxon>Dikarya</taxon>
        <taxon>Ascomycota</taxon>
        <taxon>Saccharomycotina</taxon>
        <taxon>Saccharomycetes</taxon>
        <taxon>Saccharomycetales</taxon>
        <taxon>Saccharomycetaceae</taxon>
        <taxon>Saccharomyces</taxon>
    </lineage>
</organism>
<keyword evidence="2" id="KW-1185">Reference proteome</keyword>
<evidence type="ECO:0000313" key="1">
    <source>
        <dbReference type="EMBL" id="QID83408.1"/>
    </source>
</evidence>
<dbReference type="Proteomes" id="UP000501346">
    <property type="component" value="Chromosome SeII-SeIV"/>
</dbReference>
<reference evidence="1 2" key="1">
    <citation type="journal article" date="2019" name="BMC Genomics">
        <title>Chromosome level assembly and comparative genome analysis confirm lager-brewing yeasts originated from a single hybridization.</title>
        <authorList>
            <person name="Salazar A.N."/>
            <person name="Gorter de Vries A.R."/>
            <person name="van den Broek M."/>
            <person name="Brouwers N."/>
            <person name="de la Torre Cortes P."/>
            <person name="Kuijpers N.G.A."/>
            <person name="Daran J.G."/>
            <person name="Abeel T."/>
        </authorList>
    </citation>
    <scope>NUCLEOTIDE SEQUENCE [LARGE SCALE GENOMIC DNA]</scope>
    <source>
        <strain evidence="1 2">CBS 1483</strain>
    </source>
</reference>
<name>A0A6C1E279_SACPS</name>
<accession>A0A6C1E279</accession>
<proteinExistence type="predicted"/>
<protein>
    <submittedName>
        <fullName evidence="1">Rrg1p</fullName>
    </submittedName>
</protein>
<dbReference type="EMBL" id="CP048999">
    <property type="protein sequence ID" value="QID83408.1"/>
    <property type="molecule type" value="Genomic_DNA"/>
</dbReference>
<evidence type="ECO:0000313" key="2">
    <source>
        <dbReference type="Proteomes" id="UP000501346"/>
    </source>
</evidence>
<dbReference type="OrthoDB" id="4065996at2759"/>